<dbReference type="EMBL" id="CBTN010000034">
    <property type="protein sequence ID" value="CDH55955.1"/>
    <property type="molecule type" value="Genomic_DNA"/>
</dbReference>
<proteinExistence type="predicted"/>
<keyword evidence="2" id="KW-1185">Reference proteome</keyword>
<name>A0A068S1V3_9FUNG</name>
<comment type="caution">
    <text evidence="1">The sequence shown here is derived from an EMBL/GenBank/DDBJ whole genome shotgun (WGS) entry which is preliminary data.</text>
</comment>
<organism evidence="1 2">
    <name type="scientific">Lichtheimia corymbifera JMRC:FSU:9682</name>
    <dbReference type="NCBI Taxonomy" id="1263082"/>
    <lineage>
        <taxon>Eukaryota</taxon>
        <taxon>Fungi</taxon>
        <taxon>Fungi incertae sedis</taxon>
        <taxon>Mucoromycota</taxon>
        <taxon>Mucoromycotina</taxon>
        <taxon>Mucoromycetes</taxon>
        <taxon>Mucorales</taxon>
        <taxon>Lichtheimiaceae</taxon>
        <taxon>Lichtheimia</taxon>
    </lineage>
</organism>
<reference evidence="1" key="1">
    <citation type="submission" date="2013-08" db="EMBL/GenBank/DDBJ databases">
        <title>Gene expansion shapes genome architecture in the human pathogen Lichtheimia corymbifera: an evolutionary genomics analysis in the ancient terrestrial Mucorales (Mucoromycotina).</title>
        <authorList>
            <person name="Schwartze V.U."/>
            <person name="Winter S."/>
            <person name="Shelest E."/>
            <person name="Marcet-Houben M."/>
            <person name="Horn F."/>
            <person name="Wehner S."/>
            <person name="Hoffmann K."/>
            <person name="Riege K."/>
            <person name="Sammeth M."/>
            <person name="Nowrousian M."/>
            <person name="Valiante V."/>
            <person name="Linde J."/>
            <person name="Jacobsen I.D."/>
            <person name="Marz M."/>
            <person name="Brakhage A.A."/>
            <person name="Gabaldon T."/>
            <person name="Bocker S."/>
            <person name="Voigt K."/>
        </authorList>
    </citation>
    <scope>NUCLEOTIDE SEQUENCE [LARGE SCALE GENOMIC DNA]</scope>
    <source>
        <strain evidence="1">FSU 9682</strain>
    </source>
</reference>
<evidence type="ECO:0000313" key="2">
    <source>
        <dbReference type="Proteomes" id="UP000027586"/>
    </source>
</evidence>
<sequence>MAVKLVKSMILEDGSNQHQAIQDNDEGCFMEGYIDPVKPNHCYHMHMLIIKNAISRFLGDELDIKVPDALYNAGKDTAIPHQELMMMMMTMMQIIASKYL</sequence>
<evidence type="ECO:0000313" key="1">
    <source>
        <dbReference type="EMBL" id="CDH55955.1"/>
    </source>
</evidence>
<gene>
    <name evidence="1" type="ORF">LCOR_07048.1</name>
</gene>
<protein>
    <submittedName>
        <fullName evidence="1">Uncharacterized protein</fullName>
    </submittedName>
</protein>
<accession>A0A068S1V3</accession>
<dbReference type="VEuPathDB" id="FungiDB:LCOR_07048.1"/>
<dbReference type="AlphaFoldDB" id="A0A068S1V3"/>
<dbReference type="Proteomes" id="UP000027586">
    <property type="component" value="Unassembled WGS sequence"/>
</dbReference>